<dbReference type="Proteomes" id="UP000253250">
    <property type="component" value="Unassembled WGS sequence"/>
</dbReference>
<dbReference type="PROSITE" id="PS00150">
    <property type="entry name" value="ACYLPHOSPHATASE_1"/>
    <property type="match status" value="1"/>
</dbReference>
<comment type="caution">
    <text evidence="8">The sequence shown here is derived from an EMBL/GenBank/DDBJ whole genome shotgun (WGS) entry which is preliminary data.</text>
</comment>
<sequence>MGLREEAMGCVRLTVTGTVQGVGFRAYVRDEARHLGVTGWVRNRANGSVEVLACGPETALAALTARIAKGPAGAQVMGVGREAADEGRIPESFLVRYDEI</sequence>
<gene>
    <name evidence="8" type="ORF">C4900_12145</name>
</gene>
<comment type="similarity">
    <text evidence="1 7">Belongs to the acylphosphatase family.</text>
</comment>
<dbReference type="Gene3D" id="3.30.70.100">
    <property type="match status" value="1"/>
</dbReference>
<dbReference type="EC" id="3.6.1.7" evidence="2 5"/>
<organism evidence="8 9">
    <name type="scientific">Acidiferrobacter thiooxydans</name>
    <dbReference type="NCBI Taxonomy" id="163359"/>
    <lineage>
        <taxon>Bacteria</taxon>
        <taxon>Pseudomonadati</taxon>
        <taxon>Pseudomonadota</taxon>
        <taxon>Gammaproteobacteria</taxon>
        <taxon>Acidiferrobacterales</taxon>
        <taxon>Acidiferrobacteraceae</taxon>
        <taxon>Acidiferrobacter</taxon>
    </lineage>
</organism>
<keyword evidence="9" id="KW-1185">Reference proteome</keyword>
<name>A0A1C2G488_9GAMM</name>
<dbReference type="STRING" id="163359.A9R16_07220"/>
<dbReference type="PANTHER" id="PTHR47268">
    <property type="entry name" value="ACYLPHOSPHATASE"/>
    <property type="match status" value="1"/>
</dbReference>
<dbReference type="PROSITE" id="PS51160">
    <property type="entry name" value="ACYLPHOSPHATASE_3"/>
    <property type="match status" value="1"/>
</dbReference>
<evidence type="ECO:0000256" key="5">
    <source>
        <dbReference type="PROSITE-ProRule" id="PRU00520"/>
    </source>
</evidence>
<feature type="active site" evidence="5">
    <location>
        <position position="25"/>
    </location>
</feature>
<comment type="catalytic activity">
    <reaction evidence="4 5 6">
        <text>an acyl phosphate + H2O = a carboxylate + phosphate + H(+)</text>
        <dbReference type="Rhea" id="RHEA:14965"/>
        <dbReference type="ChEBI" id="CHEBI:15377"/>
        <dbReference type="ChEBI" id="CHEBI:15378"/>
        <dbReference type="ChEBI" id="CHEBI:29067"/>
        <dbReference type="ChEBI" id="CHEBI:43474"/>
        <dbReference type="ChEBI" id="CHEBI:59918"/>
        <dbReference type="EC" id="3.6.1.7"/>
    </reaction>
</comment>
<dbReference type="InterPro" id="IPR036046">
    <property type="entry name" value="Acylphosphatase-like_dom_sf"/>
</dbReference>
<protein>
    <recommendedName>
        <fullName evidence="3 5">Acylphosphatase</fullName>
        <ecNumber evidence="2 5">3.6.1.7</ecNumber>
    </recommendedName>
</protein>
<evidence type="ECO:0000313" key="8">
    <source>
        <dbReference type="EMBL" id="RCN56537.1"/>
    </source>
</evidence>
<dbReference type="InterPro" id="IPR017968">
    <property type="entry name" value="Acylphosphatase_CS"/>
</dbReference>
<dbReference type="PROSITE" id="PS00151">
    <property type="entry name" value="ACYLPHOSPHATASE_2"/>
    <property type="match status" value="1"/>
</dbReference>
<dbReference type="InterPro" id="IPR020456">
    <property type="entry name" value="Acylphosphatase"/>
</dbReference>
<evidence type="ECO:0000256" key="6">
    <source>
        <dbReference type="RuleBase" id="RU000553"/>
    </source>
</evidence>
<dbReference type="PRINTS" id="PR00112">
    <property type="entry name" value="ACYLPHPHTASE"/>
</dbReference>
<accession>A0A1C2G488</accession>
<feature type="active site" evidence="5">
    <location>
        <position position="43"/>
    </location>
</feature>
<dbReference type="InterPro" id="IPR001792">
    <property type="entry name" value="Acylphosphatase-like_dom"/>
</dbReference>
<dbReference type="EMBL" id="PSYR01000002">
    <property type="protein sequence ID" value="RCN56537.1"/>
    <property type="molecule type" value="Genomic_DNA"/>
</dbReference>
<dbReference type="SUPFAM" id="SSF54975">
    <property type="entry name" value="Acylphosphatase/BLUF domain-like"/>
    <property type="match status" value="1"/>
</dbReference>
<evidence type="ECO:0000256" key="3">
    <source>
        <dbReference type="ARBA" id="ARBA00015991"/>
    </source>
</evidence>
<dbReference type="AlphaFoldDB" id="A0A1C2G488"/>
<dbReference type="GO" id="GO:0003998">
    <property type="term" value="F:acylphosphatase activity"/>
    <property type="evidence" value="ECO:0007669"/>
    <property type="project" value="UniProtKB-EC"/>
</dbReference>
<evidence type="ECO:0000313" key="9">
    <source>
        <dbReference type="Proteomes" id="UP000253250"/>
    </source>
</evidence>
<keyword evidence="5 6" id="KW-0378">Hydrolase</keyword>
<evidence type="ECO:0000256" key="4">
    <source>
        <dbReference type="ARBA" id="ARBA00047645"/>
    </source>
</evidence>
<evidence type="ECO:0000256" key="7">
    <source>
        <dbReference type="RuleBase" id="RU004168"/>
    </source>
</evidence>
<dbReference type="Pfam" id="PF00708">
    <property type="entry name" value="Acylphosphatase"/>
    <property type="match status" value="1"/>
</dbReference>
<evidence type="ECO:0000256" key="2">
    <source>
        <dbReference type="ARBA" id="ARBA00012150"/>
    </source>
</evidence>
<reference evidence="8 9" key="1">
    <citation type="submission" date="2018-02" db="EMBL/GenBank/DDBJ databases">
        <title>Insights into the biology of acidophilic members of the Acidiferrobacteraceae family derived from comparative genomic analyses.</title>
        <authorList>
            <person name="Issotta F."/>
            <person name="Thyssen C."/>
            <person name="Mena C."/>
            <person name="Moya A."/>
            <person name="Bellenberg S."/>
            <person name="Sproer C."/>
            <person name="Covarrubias P.C."/>
            <person name="Sand W."/>
            <person name="Quatrini R."/>
            <person name="Vera M."/>
        </authorList>
    </citation>
    <scope>NUCLEOTIDE SEQUENCE [LARGE SCALE GENOMIC DNA]</scope>
    <source>
        <strain evidence="9">m-1</strain>
    </source>
</reference>
<dbReference type="PANTHER" id="PTHR47268:SF4">
    <property type="entry name" value="ACYLPHOSPHATASE"/>
    <property type="match status" value="1"/>
</dbReference>
<dbReference type="OrthoDB" id="5295388at2"/>
<evidence type="ECO:0000256" key="1">
    <source>
        <dbReference type="ARBA" id="ARBA00005614"/>
    </source>
</evidence>
<proteinExistence type="inferred from homology"/>